<feature type="compositionally biased region" description="Basic and acidic residues" evidence="1">
    <location>
        <begin position="1"/>
        <end position="20"/>
    </location>
</feature>
<keyword evidence="3" id="KW-1185">Reference proteome</keyword>
<proteinExistence type="predicted"/>
<feature type="region of interest" description="Disordered" evidence="1">
    <location>
        <begin position="1"/>
        <end position="32"/>
    </location>
</feature>
<comment type="caution">
    <text evidence="2">The sequence shown here is derived from an EMBL/GenBank/DDBJ whole genome shotgun (WGS) entry which is preliminary data.</text>
</comment>
<protein>
    <submittedName>
        <fullName evidence="2">Uncharacterized protein</fullName>
    </submittedName>
</protein>
<dbReference type="Proteomes" id="UP001303046">
    <property type="component" value="Unassembled WGS sequence"/>
</dbReference>
<evidence type="ECO:0000313" key="3">
    <source>
        <dbReference type="Proteomes" id="UP001303046"/>
    </source>
</evidence>
<evidence type="ECO:0000256" key="1">
    <source>
        <dbReference type="SAM" id="MobiDB-lite"/>
    </source>
</evidence>
<dbReference type="EMBL" id="JAVFWL010000004">
    <property type="protein sequence ID" value="KAK6750704.1"/>
    <property type="molecule type" value="Genomic_DNA"/>
</dbReference>
<reference evidence="2 3" key="1">
    <citation type="submission" date="2023-08" db="EMBL/GenBank/DDBJ databases">
        <title>A Necator americanus chromosomal reference genome.</title>
        <authorList>
            <person name="Ilik V."/>
            <person name="Petrzelkova K.J."/>
            <person name="Pardy F."/>
            <person name="Fuh T."/>
            <person name="Niatou-Singa F.S."/>
            <person name="Gouil Q."/>
            <person name="Baker L."/>
            <person name="Ritchie M.E."/>
            <person name="Jex A.R."/>
            <person name="Gazzola D."/>
            <person name="Li H."/>
            <person name="Toshio Fujiwara R."/>
            <person name="Zhan B."/>
            <person name="Aroian R.V."/>
            <person name="Pafco B."/>
            <person name="Schwarz E.M."/>
        </authorList>
    </citation>
    <scope>NUCLEOTIDE SEQUENCE [LARGE SCALE GENOMIC DNA]</scope>
    <source>
        <strain evidence="2 3">Aroian</strain>
        <tissue evidence="2">Whole animal</tissue>
    </source>
</reference>
<sequence>MENKPKDEEKQRLQASDKRGGSQAPLGLGETDIFSYPATNLNGILMMSMMSRCQQINGKTLTDGGKEQSIGHRTILMKAVSDKKEKDEGKTENPAV</sequence>
<evidence type="ECO:0000313" key="2">
    <source>
        <dbReference type="EMBL" id="KAK6750704.1"/>
    </source>
</evidence>
<accession>A0ABR1DJQ9</accession>
<organism evidence="2 3">
    <name type="scientific">Necator americanus</name>
    <name type="common">Human hookworm</name>
    <dbReference type="NCBI Taxonomy" id="51031"/>
    <lineage>
        <taxon>Eukaryota</taxon>
        <taxon>Metazoa</taxon>
        <taxon>Ecdysozoa</taxon>
        <taxon>Nematoda</taxon>
        <taxon>Chromadorea</taxon>
        <taxon>Rhabditida</taxon>
        <taxon>Rhabditina</taxon>
        <taxon>Rhabditomorpha</taxon>
        <taxon>Strongyloidea</taxon>
        <taxon>Ancylostomatidae</taxon>
        <taxon>Bunostominae</taxon>
        <taxon>Necator</taxon>
    </lineage>
</organism>
<gene>
    <name evidence="2" type="primary">Necator_chrIV.g15883</name>
    <name evidence="2" type="ORF">RB195_002588</name>
</gene>
<name>A0ABR1DJQ9_NECAM</name>